<evidence type="ECO:0000256" key="8">
    <source>
        <dbReference type="ARBA" id="ARBA00022741"/>
    </source>
</evidence>
<dbReference type="NCBIfam" id="TIGR00057">
    <property type="entry name" value="L-threonylcarbamoyladenylate synthase"/>
    <property type="match status" value="1"/>
</dbReference>
<evidence type="ECO:0000256" key="2">
    <source>
        <dbReference type="ARBA" id="ARBA00007663"/>
    </source>
</evidence>
<dbReference type="GO" id="GO:0005737">
    <property type="term" value="C:cytoplasm"/>
    <property type="evidence" value="ECO:0007669"/>
    <property type="project" value="UniProtKB-SubCell"/>
</dbReference>
<keyword evidence="9" id="KW-0067">ATP-binding</keyword>
<evidence type="ECO:0000256" key="3">
    <source>
        <dbReference type="ARBA" id="ARBA00012584"/>
    </source>
</evidence>
<comment type="catalytic activity">
    <reaction evidence="11">
        <text>L-threonine + hydrogencarbonate + ATP = L-threonylcarbamoyladenylate + diphosphate + H2O</text>
        <dbReference type="Rhea" id="RHEA:36407"/>
        <dbReference type="ChEBI" id="CHEBI:15377"/>
        <dbReference type="ChEBI" id="CHEBI:17544"/>
        <dbReference type="ChEBI" id="CHEBI:30616"/>
        <dbReference type="ChEBI" id="CHEBI:33019"/>
        <dbReference type="ChEBI" id="CHEBI:57926"/>
        <dbReference type="ChEBI" id="CHEBI:73682"/>
        <dbReference type="EC" id="2.7.7.87"/>
    </reaction>
</comment>
<dbReference type="SUPFAM" id="SSF55821">
    <property type="entry name" value="YrdC/RibB"/>
    <property type="match status" value="1"/>
</dbReference>
<dbReference type="GO" id="GO:0000049">
    <property type="term" value="F:tRNA binding"/>
    <property type="evidence" value="ECO:0007669"/>
    <property type="project" value="TreeGrafter"/>
</dbReference>
<evidence type="ECO:0000256" key="11">
    <source>
        <dbReference type="ARBA" id="ARBA00048366"/>
    </source>
</evidence>
<dbReference type="GO" id="GO:0005524">
    <property type="term" value="F:ATP binding"/>
    <property type="evidence" value="ECO:0007669"/>
    <property type="project" value="UniProtKB-KW"/>
</dbReference>
<protein>
    <recommendedName>
        <fullName evidence="10">L-threonylcarbamoyladenylate synthase</fullName>
        <ecNumber evidence="3">2.7.7.87</ecNumber>
    </recommendedName>
    <alternativeName>
        <fullName evidence="10">L-threonylcarbamoyladenylate synthase</fullName>
    </alternativeName>
</protein>
<keyword evidence="5" id="KW-0808">Transferase</keyword>
<comment type="similarity">
    <text evidence="2">Belongs to the SUA5 family.</text>
</comment>
<dbReference type="Proteomes" id="UP000034050">
    <property type="component" value="Unassembled WGS sequence"/>
</dbReference>
<proteinExistence type="inferred from homology"/>
<reference evidence="13 14" key="1">
    <citation type="journal article" date="2015" name="Nature">
        <title>rRNA introns, odd ribosomes, and small enigmatic genomes across a large radiation of phyla.</title>
        <authorList>
            <person name="Brown C.T."/>
            <person name="Hug L.A."/>
            <person name="Thomas B.C."/>
            <person name="Sharon I."/>
            <person name="Castelle C.J."/>
            <person name="Singh A."/>
            <person name="Wilkins M.J."/>
            <person name="Williams K.H."/>
            <person name="Banfield J.F."/>
        </authorList>
    </citation>
    <scope>NUCLEOTIDE SEQUENCE [LARGE SCALE GENOMIC DNA]</scope>
</reference>
<keyword evidence="7" id="KW-0548">Nucleotidyltransferase</keyword>
<evidence type="ECO:0000256" key="10">
    <source>
        <dbReference type="ARBA" id="ARBA00029774"/>
    </source>
</evidence>
<dbReference type="PANTHER" id="PTHR17490">
    <property type="entry name" value="SUA5"/>
    <property type="match status" value="1"/>
</dbReference>
<evidence type="ECO:0000313" key="14">
    <source>
        <dbReference type="Proteomes" id="UP000034050"/>
    </source>
</evidence>
<dbReference type="GO" id="GO:0003725">
    <property type="term" value="F:double-stranded RNA binding"/>
    <property type="evidence" value="ECO:0007669"/>
    <property type="project" value="InterPro"/>
</dbReference>
<sequence length="192" mass="21223">MDIGVEKAIEVLNQGGIIIFPTDTVWGMGCRIDRPQAIDRLFRIRRRPLMQATPVLVSEVEMALSYWDSPSQIVRHLVEKYWPGALTIIYKCKKDLVYSPVRGGRENLGLRMPNQPQLLKIIKQAGVPILGPSANFHGAPTPISRSEMDPELIKLVDLVLPGGTTSGQASTVVDCSQEPVKILRQGSVKLIT</sequence>
<evidence type="ECO:0000256" key="9">
    <source>
        <dbReference type="ARBA" id="ARBA00022840"/>
    </source>
</evidence>
<dbReference type="GO" id="GO:0006450">
    <property type="term" value="P:regulation of translational fidelity"/>
    <property type="evidence" value="ECO:0007669"/>
    <property type="project" value="TreeGrafter"/>
</dbReference>
<dbReference type="AlphaFoldDB" id="A0A0G1CNN1"/>
<dbReference type="Gene3D" id="3.90.870.10">
    <property type="entry name" value="DHBP synthase"/>
    <property type="match status" value="1"/>
</dbReference>
<keyword evidence="6" id="KW-0819">tRNA processing</keyword>
<evidence type="ECO:0000256" key="6">
    <source>
        <dbReference type="ARBA" id="ARBA00022694"/>
    </source>
</evidence>
<evidence type="ECO:0000256" key="4">
    <source>
        <dbReference type="ARBA" id="ARBA00022490"/>
    </source>
</evidence>
<keyword evidence="4" id="KW-0963">Cytoplasm</keyword>
<gene>
    <name evidence="13" type="ORF">UV61_C0002G0101</name>
</gene>
<dbReference type="GO" id="GO:0008033">
    <property type="term" value="P:tRNA processing"/>
    <property type="evidence" value="ECO:0007669"/>
    <property type="project" value="UniProtKB-KW"/>
</dbReference>
<organism evidence="13 14">
    <name type="scientific">Candidatus Gottesmanbacteria bacterium GW2011_GWB1_43_11</name>
    <dbReference type="NCBI Taxonomy" id="1618446"/>
    <lineage>
        <taxon>Bacteria</taxon>
        <taxon>Candidatus Gottesmaniibacteriota</taxon>
    </lineage>
</organism>
<dbReference type="GO" id="GO:0061710">
    <property type="term" value="F:L-threonylcarbamoyladenylate synthase"/>
    <property type="evidence" value="ECO:0007669"/>
    <property type="project" value="UniProtKB-EC"/>
</dbReference>
<dbReference type="EMBL" id="LCFD01000002">
    <property type="protein sequence ID" value="KKS87380.1"/>
    <property type="molecule type" value="Genomic_DNA"/>
</dbReference>
<dbReference type="InterPro" id="IPR050156">
    <property type="entry name" value="TC-AMP_synthase_SUA5"/>
</dbReference>
<accession>A0A0G1CNN1</accession>
<comment type="subcellular location">
    <subcellularLocation>
        <location evidence="1">Cytoplasm</location>
    </subcellularLocation>
</comment>
<evidence type="ECO:0000259" key="12">
    <source>
        <dbReference type="PROSITE" id="PS51163"/>
    </source>
</evidence>
<keyword evidence="8" id="KW-0547">Nucleotide-binding</keyword>
<evidence type="ECO:0000256" key="1">
    <source>
        <dbReference type="ARBA" id="ARBA00004496"/>
    </source>
</evidence>
<dbReference type="STRING" id="1618446.UV61_C0002G0101"/>
<dbReference type="EC" id="2.7.7.87" evidence="3"/>
<evidence type="ECO:0000256" key="5">
    <source>
        <dbReference type="ARBA" id="ARBA00022679"/>
    </source>
</evidence>
<dbReference type="Pfam" id="PF01300">
    <property type="entry name" value="Sua5_yciO_yrdC"/>
    <property type="match status" value="1"/>
</dbReference>
<dbReference type="InterPro" id="IPR017945">
    <property type="entry name" value="DHBP_synth_RibB-like_a/b_dom"/>
</dbReference>
<dbReference type="PROSITE" id="PS51163">
    <property type="entry name" value="YRDC"/>
    <property type="match status" value="1"/>
</dbReference>
<dbReference type="PANTHER" id="PTHR17490:SF16">
    <property type="entry name" value="THREONYLCARBAMOYL-AMP SYNTHASE"/>
    <property type="match status" value="1"/>
</dbReference>
<feature type="domain" description="YrdC-like" evidence="12">
    <location>
        <begin position="2"/>
        <end position="188"/>
    </location>
</feature>
<name>A0A0G1CNN1_9BACT</name>
<dbReference type="InterPro" id="IPR006070">
    <property type="entry name" value="Sua5-like_dom"/>
</dbReference>
<comment type="caution">
    <text evidence="13">The sequence shown here is derived from an EMBL/GenBank/DDBJ whole genome shotgun (WGS) entry which is preliminary data.</text>
</comment>
<evidence type="ECO:0000256" key="7">
    <source>
        <dbReference type="ARBA" id="ARBA00022695"/>
    </source>
</evidence>
<evidence type="ECO:0000313" key="13">
    <source>
        <dbReference type="EMBL" id="KKS87380.1"/>
    </source>
</evidence>